<dbReference type="Gene3D" id="3.80.10.10">
    <property type="entry name" value="Ribonuclease Inhibitor"/>
    <property type="match status" value="1"/>
</dbReference>
<evidence type="ECO:0000313" key="3">
    <source>
        <dbReference type="Proteomes" id="UP000230002"/>
    </source>
</evidence>
<gene>
    <name evidence="2" type="ORF">GSI_03467</name>
</gene>
<evidence type="ECO:0000313" key="2">
    <source>
        <dbReference type="EMBL" id="PIL34687.1"/>
    </source>
</evidence>
<dbReference type="PANTHER" id="PTHR38926">
    <property type="entry name" value="F-BOX DOMAIN CONTAINING PROTEIN, EXPRESSED"/>
    <property type="match status" value="1"/>
</dbReference>
<organism evidence="2 3">
    <name type="scientific">Ganoderma sinense ZZ0214-1</name>
    <dbReference type="NCBI Taxonomy" id="1077348"/>
    <lineage>
        <taxon>Eukaryota</taxon>
        <taxon>Fungi</taxon>
        <taxon>Dikarya</taxon>
        <taxon>Basidiomycota</taxon>
        <taxon>Agaricomycotina</taxon>
        <taxon>Agaricomycetes</taxon>
        <taxon>Polyporales</taxon>
        <taxon>Polyporaceae</taxon>
        <taxon>Ganoderma</taxon>
    </lineage>
</organism>
<dbReference type="AlphaFoldDB" id="A0A2G8SLN5"/>
<feature type="region of interest" description="Disordered" evidence="1">
    <location>
        <begin position="489"/>
        <end position="514"/>
    </location>
</feature>
<accession>A0A2G8SLN5</accession>
<proteinExistence type="predicted"/>
<reference evidence="2 3" key="1">
    <citation type="journal article" date="2015" name="Sci. Rep.">
        <title>Chromosome-level genome map provides insights into diverse defense mechanisms in the medicinal fungus Ganoderma sinense.</title>
        <authorList>
            <person name="Zhu Y."/>
            <person name="Xu J."/>
            <person name="Sun C."/>
            <person name="Zhou S."/>
            <person name="Xu H."/>
            <person name="Nelson D.R."/>
            <person name="Qian J."/>
            <person name="Song J."/>
            <person name="Luo H."/>
            <person name="Xiang L."/>
            <person name="Li Y."/>
            <person name="Xu Z."/>
            <person name="Ji A."/>
            <person name="Wang L."/>
            <person name="Lu S."/>
            <person name="Hayward A."/>
            <person name="Sun W."/>
            <person name="Li X."/>
            <person name="Schwartz D.C."/>
            <person name="Wang Y."/>
            <person name="Chen S."/>
        </authorList>
    </citation>
    <scope>NUCLEOTIDE SEQUENCE [LARGE SCALE GENOMIC DNA]</scope>
    <source>
        <strain evidence="2 3">ZZ0214-1</strain>
    </source>
</reference>
<keyword evidence="3" id="KW-1185">Reference proteome</keyword>
<sequence length="514" mass="57804">MDWQGLMLVCRQWRDVLVSTPAFWRKVHVRLDGRDGWTERCLALSASTSLDVGVVPILRREFSLSILYPHVHRFRSFRFSSLYCLRLLATLPHLFGNGMPLLEDLHFVAHRLITTTEDIDLQLTSQRFPRLRALSLSGTVSPQGISLYAQLRTLSLSDCSHNLSFDRFLDALAASTQLEELSLMAALHLFTDDWVWDEAVPRRTPIFLPRLRELRLEEHGILRTSHFLAHLRLHPSVALWIEGTFKETDYVTHSPDTIHTITALLPPDHNTTLPALSAATTVSMEVWGDEYEISCGTPRTETKKKDIPNAMLKLTPNGGRGWDRSMAQGLDDLINSFGRSPLTRLNVDGDHRYGTVDAWTRVFQTFPLLEILDVSGEPDVSVETVFVGLHAASVIAPQTDEGLTIACPKLKTVNVEGAQGTVEMYEAMLDCFRYRAEKEVVLETLNLGFAVHADDAPSDVRRAYIKDLREVVGYVSRWVRSGSDFIFASETEHSDSESESEGPDSELDESESVG</sequence>
<dbReference type="Proteomes" id="UP000230002">
    <property type="component" value="Unassembled WGS sequence"/>
</dbReference>
<evidence type="ECO:0000256" key="1">
    <source>
        <dbReference type="SAM" id="MobiDB-lite"/>
    </source>
</evidence>
<dbReference type="OrthoDB" id="2754773at2759"/>
<feature type="compositionally biased region" description="Acidic residues" evidence="1">
    <location>
        <begin position="497"/>
        <end position="514"/>
    </location>
</feature>
<comment type="caution">
    <text evidence="2">The sequence shown here is derived from an EMBL/GenBank/DDBJ whole genome shotgun (WGS) entry which is preliminary data.</text>
</comment>
<name>A0A2G8SLN5_9APHY</name>
<protein>
    <submittedName>
        <fullName evidence="2">Uncharacterized protein</fullName>
    </submittedName>
</protein>
<dbReference type="PANTHER" id="PTHR38926:SF5">
    <property type="entry name" value="F-BOX AND LEUCINE-RICH REPEAT PROTEIN 6"/>
    <property type="match status" value="1"/>
</dbReference>
<dbReference type="SUPFAM" id="SSF52047">
    <property type="entry name" value="RNI-like"/>
    <property type="match status" value="1"/>
</dbReference>
<dbReference type="InterPro" id="IPR032675">
    <property type="entry name" value="LRR_dom_sf"/>
</dbReference>
<dbReference type="EMBL" id="AYKW01000005">
    <property type="protein sequence ID" value="PIL34687.1"/>
    <property type="molecule type" value="Genomic_DNA"/>
</dbReference>